<dbReference type="InterPro" id="IPR023346">
    <property type="entry name" value="Lysozyme-like_dom_sf"/>
</dbReference>
<name>A0AA96JZA2_9BACT</name>
<feature type="domain" description="Transglycosylase SLT" evidence="2">
    <location>
        <begin position="10"/>
        <end position="191"/>
    </location>
</feature>
<proteinExistence type="predicted"/>
<dbReference type="Proteomes" id="UP001302494">
    <property type="component" value="Chromosome"/>
</dbReference>
<organism evidence="3 4">
    <name type="scientific">Candidatus Nitrospira neomarina</name>
    <dbReference type="NCBI Taxonomy" id="3020899"/>
    <lineage>
        <taxon>Bacteria</taxon>
        <taxon>Pseudomonadati</taxon>
        <taxon>Nitrospirota</taxon>
        <taxon>Nitrospiria</taxon>
        <taxon>Nitrospirales</taxon>
        <taxon>Nitrospiraceae</taxon>
        <taxon>Nitrospira</taxon>
    </lineage>
</organism>
<gene>
    <name evidence="3" type="ORF">PQG83_14265</name>
</gene>
<dbReference type="AlphaFoldDB" id="A0AA96JZA2"/>
<evidence type="ECO:0000259" key="2">
    <source>
        <dbReference type="Pfam" id="PF19489"/>
    </source>
</evidence>
<keyword evidence="1" id="KW-0732">Signal</keyword>
<dbReference type="Pfam" id="PF19489">
    <property type="entry name" value="SLT_4"/>
    <property type="match status" value="1"/>
</dbReference>
<dbReference type="SUPFAM" id="SSF53955">
    <property type="entry name" value="Lysozyme-like"/>
    <property type="match status" value="1"/>
</dbReference>
<evidence type="ECO:0000313" key="3">
    <source>
        <dbReference type="EMBL" id="WNM60916.1"/>
    </source>
</evidence>
<feature type="signal peptide" evidence="1">
    <location>
        <begin position="1"/>
        <end position="21"/>
    </location>
</feature>
<protein>
    <submittedName>
        <fullName evidence="3">Transglycosylase SLT domain-containing protein</fullName>
    </submittedName>
</protein>
<dbReference type="KEGG" id="nneo:PQG83_14265"/>
<sequence>MNSTRMIPCLLAMAIALLAGCAAMPPKHQENLCTIFDQYPEWYDAAKESQEKWGTPPHILMAFVKQESAFHHDATPPWDWFLFIPLGPLSSAEGYAQAKDETWEEYEEEAGDFFNSRSSMEDALDFIGWYNHKSNRELGISKWDPKRLYLAYHEGRGGYRRGSYKRKPKIVRIANRVDWQAREYGAQLRQCEHRFRCRHWYQFWPFCS</sequence>
<feature type="chain" id="PRO_5041644821" evidence="1">
    <location>
        <begin position="22"/>
        <end position="208"/>
    </location>
</feature>
<evidence type="ECO:0000313" key="4">
    <source>
        <dbReference type="Proteomes" id="UP001302494"/>
    </source>
</evidence>
<dbReference type="PROSITE" id="PS51257">
    <property type="entry name" value="PROKAR_LIPOPROTEIN"/>
    <property type="match status" value="1"/>
</dbReference>
<dbReference type="InterPro" id="IPR045795">
    <property type="entry name" value="SLT_4"/>
</dbReference>
<dbReference type="RefSeq" id="WP_312742328.1">
    <property type="nucleotide sequence ID" value="NZ_CP116968.1"/>
</dbReference>
<accession>A0AA96JZA2</accession>
<evidence type="ECO:0000256" key="1">
    <source>
        <dbReference type="SAM" id="SignalP"/>
    </source>
</evidence>
<reference evidence="3 4" key="1">
    <citation type="submission" date="2023-01" db="EMBL/GenBank/DDBJ databases">
        <title>Cultivation and genomic characterization of new, ubiquitous marine nitrite-oxidizing bacteria from the Nitrospirales.</title>
        <authorList>
            <person name="Mueller A.J."/>
            <person name="Daebeler A."/>
            <person name="Herbold C.W."/>
            <person name="Kirkegaard R.H."/>
            <person name="Daims H."/>
        </authorList>
    </citation>
    <scope>NUCLEOTIDE SEQUENCE [LARGE SCALE GENOMIC DNA]</scope>
    <source>
        <strain evidence="3 4">DK</strain>
    </source>
</reference>
<dbReference type="Gene3D" id="1.10.530.10">
    <property type="match status" value="1"/>
</dbReference>
<keyword evidence="4" id="KW-1185">Reference proteome</keyword>
<dbReference type="EMBL" id="CP116968">
    <property type="protein sequence ID" value="WNM60916.1"/>
    <property type="molecule type" value="Genomic_DNA"/>
</dbReference>